<keyword evidence="7" id="KW-0411">Iron-sulfur</keyword>
<dbReference type="Gene3D" id="1.10.260.50">
    <property type="match status" value="1"/>
</dbReference>
<dbReference type="PANTHER" id="PTHR11601:SF34">
    <property type="entry name" value="CYSTEINE DESULFURASE"/>
    <property type="match status" value="1"/>
</dbReference>
<dbReference type="AlphaFoldDB" id="A0A517SZP7"/>
<dbReference type="InterPro" id="IPR015422">
    <property type="entry name" value="PyrdxlP-dep_Trfase_small"/>
</dbReference>
<keyword evidence="4" id="KW-0479">Metal-binding</keyword>
<evidence type="ECO:0000256" key="6">
    <source>
        <dbReference type="ARBA" id="ARBA00023004"/>
    </source>
</evidence>
<protein>
    <submittedName>
        <fullName evidence="10">Cysteine desulfurase</fullName>
        <ecNumber evidence="10">2.8.1.7</ecNumber>
    </submittedName>
</protein>
<organism evidence="10 11">
    <name type="scientific">Stieleria bergensis</name>
    <dbReference type="NCBI Taxonomy" id="2528025"/>
    <lineage>
        <taxon>Bacteria</taxon>
        <taxon>Pseudomonadati</taxon>
        <taxon>Planctomycetota</taxon>
        <taxon>Planctomycetia</taxon>
        <taxon>Pirellulales</taxon>
        <taxon>Pirellulaceae</taxon>
        <taxon>Stieleria</taxon>
    </lineage>
</organism>
<dbReference type="GO" id="GO:0031071">
    <property type="term" value="F:cysteine desulfurase activity"/>
    <property type="evidence" value="ECO:0007669"/>
    <property type="project" value="UniProtKB-EC"/>
</dbReference>
<evidence type="ECO:0000256" key="8">
    <source>
        <dbReference type="ARBA" id="ARBA00050776"/>
    </source>
</evidence>
<dbReference type="Pfam" id="PF00266">
    <property type="entry name" value="Aminotran_5"/>
    <property type="match status" value="1"/>
</dbReference>
<evidence type="ECO:0000313" key="10">
    <source>
        <dbReference type="EMBL" id="QDT61616.1"/>
    </source>
</evidence>
<evidence type="ECO:0000256" key="1">
    <source>
        <dbReference type="ARBA" id="ARBA00001933"/>
    </source>
</evidence>
<evidence type="ECO:0000256" key="4">
    <source>
        <dbReference type="ARBA" id="ARBA00022723"/>
    </source>
</evidence>
<comment type="cofactor">
    <cofactor evidence="1">
        <name>pyridoxal 5'-phosphate</name>
        <dbReference type="ChEBI" id="CHEBI:597326"/>
    </cofactor>
</comment>
<dbReference type="InterPro" id="IPR015424">
    <property type="entry name" value="PyrdxlP-dep_Trfase"/>
</dbReference>
<keyword evidence="11" id="KW-1185">Reference proteome</keyword>
<keyword evidence="3 10" id="KW-0808">Transferase</keyword>
<name>A0A517SZP7_9BACT</name>
<evidence type="ECO:0000259" key="9">
    <source>
        <dbReference type="Pfam" id="PF00266"/>
    </source>
</evidence>
<evidence type="ECO:0000313" key="11">
    <source>
        <dbReference type="Proteomes" id="UP000315003"/>
    </source>
</evidence>
<evidence type="ECO:0000256" key="5">
    <source>
        <dbReference type="ARBA" id="ARBA00022898"/>
    </source>
</evidence>
<dbReference type="PIRSF" id="PIRSF005572">
    <property type="entry name" value="NifS"/>
    <property type="match status" value="1"/>
</dbReference>
<feature type="domain" description="Aminotransferase class V" evidence="9">
    <location>
        <begin position="5"/>
        <end position="306"/>
    </location>
</feature>
<reference evidence="10 11" key="1">
    <citation type="submission" date="2019-02" db="EMBL/GenBank/DDBJ databases">
        <title>Deep-cultivation of Planctomycetes and their phenomic and genomic characterization uncovers novel biology.</title>
        <authorList>
            <person name="Wiegand S."/>
            <person name="Jogler M."/>
            <person name="Boedeker C."/>
            <person name="Pinto D."/>
            <person name="Vollmers J."/>
            <person name="Rivas-Marin E."/>
            <person name="Kohn T."/>
            <person name="Peeters S.H."/>
            <person name="Heuer A."/>
            <person name="Rast P."/>
            <person name="Oberbeckmann S."/>
            <person name="Bunk B."/>
            <person name="Jeske O."/>
            <person name="Meyerdierks A."/>
            <person name="Storesund J.E."/>
            <person name="Kallscheuer N."/>
            <person name="Luecker S."/>
            <person name="Lage O.M."/>
            <person name="Pohl T."/>
            <person name="Merkel B.J."/>
            <person name="Hornburger P."/>
            <person name="Mueller R.-W."/>
            <person name="Bruemmer F."/>
            <person name="Labrenz M."/>
            <person name="Spormann A.M."/>
            <person name="Op den Camp H."/>
            <person name="Overmann J."/>
            <person name="Amann R."/>
            <person name="Jetten M.S.M."/>
            <person name="Mascher T."/>
            <person name="Medema M.H."/>
            <person name="Devos D.P."/>
            <person name="Kaster A.-K."/>
            <person name="Ovreas L."/>
            <person name="Rohde M."/>
            <person name="Galperin M.Y."/>
            <person name="Jogler C."/>
        </authorList>
    </citation>
    <scope>NUCLEOTIDE SEQUENCE [LARGE SCALE GENOMIC DNA]</scope>
    <source>
        <strain evidence="10 11">SV_7m_r</strain>
    </source>
</reference>
<proteinExistence type="inferred from homology"/>
<dbReference type="SUPFAM" id="SSF53383">
    <property type="entry name" value="PLP-dependent transferases"/>
    <property type="match status" value="1"/>
</dbReference>
<keyword evidence="6" id="KW-0408">Iron</keyword>
<dbReference type="EC" id="2.8.1.7" evidence="10"/>
<dbReference type="Gene3D" id="3.40.640.10">
    <property type="entry name" value="Type I PLP-dependent aspartate aminotransferase-like (Major domain)"/>
    <property type="match status" value="1"/>
</dbReference>
<dbReference type="Gene3D" id="3.90.1150.10">
    <property type="entry name" value="Aspartate Aminotransferase, domain 1"/>
    <property type="match status" value="1"/>
</dbReference>
<gene>
    <name evidence="10" type="primary">iscS_2</name>
    <name evidence="10" type="ORF">SV7mr_41530</name>
</gene>
<evidence type="ECO:0000256" key="7">
    <source>
        <dbReference type="ARBA" id="ARBA00023014"/>
    </source>
</evidence>
<sequence length="380" mass="41181">MPLLYLDYNRTTPTAPSVLEAMQPYWGTYFMLPEQQHWHATAIDEAVTEARESLGALAGCEGFEIVFTSGGTESNQLAIAGLLGTQHNAGRPQRGGHILVSALECDSVLDTVQRLARQDPSWTVEQIPIAGNGLIDPQTVEQMICGETRLVCVQAANPILGTIQPVAAIGELCAHRGVHLHCDATQLFGKIPVNVKQMKVDTASISSHKFYGPKGVGALYVRRGLAMEGIHGGDAGEMGLRPGSPNVTGIVGMGAAAQLAERFSLTAEDPLEELRDQFIARLEQAMPDPPAVIAAPSETLPNTVAIEMPDEIDLLKRSARDLVMNSATCFDPPDYFVRSLRAIGMTDRQIRRSVSFSLGWTTSNEQIERAAEWIAAAYYR</sequence>
<dbReference type="InterPro" id="IPR016454">
    <property type="entry name" value="Cysteine_dSase"/>
</dbReference>
<accession>A0A517SZP7</accession>
<keyword evidence="5" id="KW-0663">Pyridoxal phosphate</keyword>
<dbReference type="Proteomes" id="UP000315003">
    <property type="component" value="Chromosome"/>
</dbReference>
<dbReference type="InterPro" id="IPR000192">
    <property type="entry name" value="Aminotrans_V_dom"/>
</dbReference>
<comment type="similarity">
    <text evidence="2">Belongs to the class-V pyridoxal-phosphate-dependent aminotransferase family. NifS/IscS subfamily.</text>
</comment>
<comment type="catalytic activity">
    <reaction evidence="8">
        <text>(sulfur carrier)-H + L-cysteine = (sulfur carrier)-SH + L-alanine</text>
        <dbReference type="Rhea" id="RHEA:43892"/>
        <dbReference type="Rhea" id="RHEA-COMP:14737"/>
        <dbReference type="Rhea" id="RHEA-COMP:14739"/>
        <dbReference type="ChEBI" id="CHEBI:29917"/>
        <dbReference type="ChEBI" id="CHEBI:35235"/>
        <dbReference type="ChEBI" id="CHEBI:57972"/>
        <dbReference type="ChEBI" id="CHEBI:64428"/>
        <dbReference type="EC" id="2.8.1.7"/>
    </reaction>
</comment>
<evidence type="ECO:0000256" key="3">
    <source>
        <dbReference type="ARBA" id="ARBA00022679"/>
    </source>
</evidence>
<evidence type="ECO:0000256" key="2">
    <source>
        <dbReference type="ARBA" id="ARBA00006490"/>
    </source>
</evidence>
<dbReference type="GO" id="GO:0051536">
    <property type="term" value="F:iron-sulfur cluster binding"/>
    <property type="evidence" value="ECO:0007669"/>
    <property type="project" value="UniProtKB-KW"/>
</dbReference>
<dbReference type="GO" id="GO:0046872">
    <property type="term" value="F:metal ion binding"/>
    <property type="evidence" value="ECO:0007669"/>
    <property type="project" value="UniProtKB-KW"/>
</dbReference>
<dbReference type="PANTHER" id="PTHR11601">
    <property type="entry name" value="CYSTEINE DESULFURYLASE FAMILY MEMBER"/>
    <property type="match status" value="1"/>
</dbReference>
<dbReference type="InterPro" id="IPR015421">
    <property type="entry name" value="PyrdxlP-dep_Trfase_major"/>
</dbReference>
<dbReference type="EMBL" id="CP036272">
    <property type="protein sequence ID" value="QDT61616.1"/>
    <property type="molecule type" value="Genomic_DNA"/>
</dbReference>
<dbReference type="RefSeq" id="WP_419187628.1">
    <property type="nucleotide sequence ID" value="NZ_CP036272.1"/>
</dbReference>